<reference evidence="1 2" key="1">
    <citation type="journal article" date="2016" name="PLoS ONE">
        <title>Complete Genome Sequence and Comparative Genomics of a Novel Myxobacterium Myxococcus hansupus.</title>
        <authorList>
            <person name="Sharma G."/>
            <person name="Narwani T."/>
            <person name="Subramanian S."/>
        </authorList>
    </citation>
    <scope>NUCLEOTIDE SEQUENCE [LARGE SCALE GENOMIC DNA]</scope>
    <source>
        <strain evidence="2">mixupus</strain>
    </source>
</reference>
<dbReference type="OrthoDB" id="5505665at2"/>
<keyword evidence="2" id="KW-1185">Reference proteome</keyword>
<dbReference type="KEGG" id="mym:A176_002396"/>
<gene>
    <name evidence="1" type="ORF">A176_002396</name>
</gene>
<accession>A0A0H4WRS0</accession>
<organism evidence="1 2">
    <name type="scientific">Pseudomyxococcus hansupus</name>
    <dbReference type="NCBI Taxonomy" id="1297742"/>
    <lineage>
        <taxon>Bacteria</taxon>
        <taxon>Pseudomonadati</taxon>
        <taxon>Myxococcota</taxon>
        <taxon>Myxococcia</taxon>
        <taxon>Myxococcales</taxon>
        <taxon>Cystobacterineae</taxon>
        <taxon>Myxococcaceae</taxon>
        <taxon>Pseudomyxococcus</taxon>
    </lineage>
</organism>
<dbReference type="EMBL" id="CP012109">
    <property type="protein sequence ID" value="AKQ65484.1"/>
    <property type="molecule type" value="Genomic_DNA"/>
</dbReference>
<dbReference type="Proteomes" id="UP000009026">
    <property type="component" value="Chromosome"/>
</dbReference>
<sequence>MAKLICTIELDKEKGLTLKVEDPDGKVSQTLTLDGTALTLEVKSDSDTSTVVQKADSITLTCKALTVDAENITLQSKKGSVWKSQETLQVESAKDMSFTSSEKLTQKATGDASLTSEGKVAVKATEALALEGKQVQVEAKSGPLTLKSPKLELSGKETQMEGATLKVSTSGDFEVSSKGVATLEGSTVNISGNSINLG</sequence>
<dbReference type="PATRIC" id="fig|1297742.4.peg.2419"/>
<proteinExistence type="predicted"/>
<evidence type="ECO:0000313" key="2">
    <source>
        <dbReference type="Proteomes" id="UP000009026"/>
    </source>
</evidence>
<dbReference type="STRING" id="1297742.A176_002396"/>
<dbReference type="eggNOG" id="ENOG50340VR">
    <property type="taxonomic scope" value="Bacteria"/>
</dbReference>
<name>A0A0H4WRS0_9BACT</name>
<dbReference type="AlphaFoldDB" id="A0A0H4WRS0"/>
<protein>
    <submittedName>
        <fullName evidence="1">Uncharacterized protein</fullName>
    </submittedName>
</protein>
<dbReference type="RefSeq" id="WP_002639493.1">
    <property type="nucleotide sequence ID" value="NZ_CP012109.1"/>
</dbReference>
<evidence type="ECO:0000313" key="1">
    <source>
        <dbReference type="EMBL" id="AKQ65484.1"/>
    </source>
</evidence>